<dbReference type="RefSeq" id="WP_203891738.1">
    <property type="nucleotide sequence ID" value="NZ_BOOH01000025.1"/>
</dbReference>
<dbReference type="AlphaFoldDB" id="A0A8J3RK32"/>
<keyword evidence="1" id="KW-0175">Coiled coil</keyword>
<dbReference type="InterPro" id="IPR021522">
    <property type="entry name" value="MctB"/>
</dbReference>
<gene>
    <name evidence="3" type="ORF">Plo01_35810</name>
</gene>
<feature type="compositionally biased region" description="Low complexity" evidence="2">
    <location>
        <begin position="332"/>
        <end position="344"/>
    </location>
</feature>
<proteinExistence type="predicted"/>
<dbReference type="GO" id="GO:0016020">
    <property type="term" value="C:membrane"/>
    <property type="evidence" value="ECO:0007669"/>
    <property type="project" value="InterPro"/>
</dbReference>
<accession>A0A8J3RK32</accession>
<comment type="caution">
    <text evidence="3">The sequence shown here is derived from an EMBL/GenBank/DDBJ whole genome shotgun (WGS) entry which is preliminary data.</text>
</comment>
<dbReference type="GO" id="GO:0055070">
    <property type="term" value="P:copper ion homeostasis"/>
    <property type="evidence" value="ECO:0007669"/>
    <property type="project" value="InterPro"/>
</dbReference>
<keyword evidence="4" id="KW-1185">Reference proteome</keyword>
<feature type="region of interest" description="Disordered" evidence="2">
    <location>
        <begin position="301"/>
        <end position="344"/>
    </location>
</feature>
<feature type="compositionally biased region" description="Pro residues" evidence="2">
    <location>
        <begin position="316"/>
        <end position="331"/>
    </location>
</feature>
<evidence type="ECO:0000313" key="4">
    <source>
        <dbReference type="Proteomes" id="UP000616724"/>
    </source>
</evidence>
<feature type="coiled-coil region" evidence="1">
    <location>
        <begin position="34"/>
        <end position="61"/>
    </location>
</feature>
<evidence type="ECO:0000256" key="1">
    <source>
        <dbReference type="SAM" id="Coils"/>
    </source>
</evidence>
<name>A0A8J3RK32_9ACTN</name>
<reference evidence="3 4" key="1">
    <citation type="submission" date="2021-01" db="EMBL/GenBank/DDBJ databases">
        <title>Whole genome shotgun sequence of Planobispora longispora NBRC 13918.</title>
        <authorList>
            <person name="Komaki H."/>
            <person name="Tamura T."/>
        </authorList>
    </citation>
    <scope>NUCLEOTIDE SEQUENCE [LARGE SCALE GENOMIC DNA]</scope>
    <source>
        <strain evidence="3 4">NBRC 13918</strain>
    </source>
</reference>
<evidence type="ECO:0000313" key="3">
    <source>
        <dbReference type="EMBL" id="GIH77152.1"/>
    </source>
</evidence>
<evidence type="ECO:0008006" key="5">
    <source>
        <dbReference type="Google" id="ProtNLM"/>
    </source>
</evidence>
<sequence length="344" mass="34597">MIDFRYHLVSIIAIFVALSVGIVLGTTLLEEPTLQATEAVANALRDDNGELRAENDVLRKEKTGHESFLNAHAAELVRGDLAGETVVIVETPGAATGMTEAVRQLIEQSGATVTAQVTLTEKYLDPVQSVLIDQLATGIKPAGLVFPAEDTPYDKAAAVLASALVTVAPDQAGKENPAAGGVIDAFQRADLLGVTVGTAGEPAEPGHIARAGTAVVIAPEQPYTGETAATQAGALVSLALGLDEGSRGTVLAGPRSSAAVGGVVTALREGAAGEKVSGVDTADIPAGRVVVVYALREQLSGSTGQYGTGPGAPAFEPSPPSPEATPSPTPTANPSAPSTATSGG</sequence>
<dbReference type="Pfam" id="PF11382">
    <property type="entry name" value="MctB"/>
    <property type="match status" value="1"/>
</dbReference>
<dbReference type="EMBL" id="BOOH01000025">
    <property type="protein sequence ID" value="GIH77152.1"/>
    <property type="molecule type" value="Genomic_DNA"/>
</dbReference>
<protein>
    <recommendedName>
        <fullName evidence="5">Copper transporter</fullName>
    </recommendedName>
</protein>
<dbReference type="Proteomes" id="UP000616724">
    <property type="component" value="Unassembled WGS sequence"/>
</dbReference>
<organism evidence="3 4">
    <name type="scientific">Planobispora longispora</name>
    <dbReference type="NCBI Taxonomy" id="28887"/>
    <lineage>
        <taxon>Bacteria</taxon>
        <taxon>Bacillati</taxon>
        <taxon>Actinomycetota</taxon>
        <taxon>Actinomycetes</taxon>
        <taxon>Streptosporangiales</taxon>
        <taxon>Streptosporangiaceae</taxon>
        <taxon>Planobispora</taxon>
    </lineage>
</organism>
<evidence type="ECO:0000256" key="2">
    <source>
        <dbReference type="SAM" id="MobiDB-lite"/>
    </source>
</evidence>